<evidence type="ECO:0000256" key="4">
    <source>
        <dbReference type="SAM" id="SignalP"/>
    </source>
</evidence>
<reference evidence="6" key="1">
    <citation type="submission" date="2002-07" db="EMBL/GenBank/DDBJ databases">
        <title>Sweet potato mRNA for invertase inhibitor homolog.</title>
        <authorList>
            <person name="Huang D.-J."/>
            <person name="Lin Y.-H."/>
        </authorList>
    </citation>
    <scope>NUCLEOTIDE SEQUENCE</scope>
</reference>
<feature type="signal peptide" evidence="4">
    <location>
        <begin position="1"/>
        <end position="17"/>
    </location>
</feature>
<dbReference type="Gene3D" id="1.20.140.40">
    <property type="entry name" value="Invertase/pectin methylesterase inhibitor family protein"/>
    <property type="match status" value="1"/>
</dbReference>
<keyword evidence="2" id="KW-1015">Disulfide bond</keyword>
<dbReference type="SUPFAM" id="SSF101148">
    <property type="entry name" value="Plant invertase/pectin methylesterase inhibitor"/>
    <property type="match status" value="1"/>
</dbReference>
<dbReference type="PANTHER" id="PTHR35357">
    <property type="entry name" value="OS02G0537100 PROTEIN"/>
    <property type="match status" value="1"/>
</dbReference>
<feature type="domain" description="Pectinesterase inhibitor" evidence="5">
    <location>
        <begin position="34"/>
        <end position="187"/>
    </location>
</feature>
<dbReference type="SMART" id="SM00856">
    <property type="entry name" value="PMEI"/>
    <property type="match status" value="1"/>
</dbReference>
<sequence>MKSLFTAMMLISSVLNGGKIGNTNYSSDDDDGSSNGGLINTACNNTPNYALCVSVLASDPRTSSKAVNVETLGLVMVDAVKAKAEEMIETIRELEKSKPVEWRLPLSQCYIYYYAVVHADVPEAEAALKRGVPKFAEDGMADAAVEAESCEAAFKLQNEDIILDYSGSAIDETNKDVIQLSAVATSIIKMLL</sequence>
<dbReference type="InterPro" id="IPR006501">
    <property type="entry name" value="Pectinesterase_inhib_dom"/>
</dbReference>
<evidence type="ECO:0000256" key="2">
    <source>
        <dbReference type="ARBA" id="ARBA00023157"/>
    </source>
</evidence>
<dbReference type="Pfam" id="PF04043">
    <property type="entry name" value="PMEI"/>
    <property type="match status" value="1"/>
</dbReference>
<dbReference type="EMBL" id="AF529166">
    <property type="protein sequence ID" value="AAM94391.1"/>
    <property type="molecule type" value="mRNA"/>
</dbReference>
<dbReference type="InterPro" id="IPR035513">
    <property type="entry name" value="Invertase/methylesterase_inhib"/>
</dbReference>
<dbReference type="NCBIfam" id="TIGR01614">
    <property type="entry name" value="PME_inhib"/>
    <property type="match status" value="1"/>
</dbReference>
<dbReference type="CDD" id="cd15796">
    <property type="entry name" value="CIF_like"/>
    <property type="match status" value="1"/>
</dbReference>
<comment type="similarity">
    <text evidence="3">Belongs to the PMEI family.</text>
</comment>
<evidence type="ECO:0000256" key="3">
    <source>
        <dbReference type="ARBA" id="ARBA00038471"/>
    </source>
</evidence>
<dbReference type="AlphaFoldDB" id="Q8LJU6"/>
<feature type="chain" id="PRO_5004311093" evidence="4">
    <location>
        <begin position="18"/>
        <end position="192"/>
    </location>
</feature>
<keyword evidence="1 4" id="KW-0732">Signal</keyword>
<evidence type="ECO:0000313" key="6">
    <source>
        <dbReference type="EMBL" id="AAM94391.1"/>
    </source>
</evidence>
<proteinExistence type="evidence at transcript level"/>
<dbReference type="PANTHER" id="PTHR35357:SF8">
    <property type="entry name" value="OS01G0111000 PROTEIN"/>
    <property type="match status" value="1"/>
</dbReference>
<dbReference type="GO" id="GO:0004857">
    <property type="term" value="F:enzyme inhibitor activity"/>
    <property type="evidence" value="ECO:0007669"/>
    <property type="project" value="InterPro"/>
</dbReference>
<accession>Q8LJU6</accession>
<evidence type="ECO:0000256" key="1">
    <source>
        <dbReference type="ARBA" id="ARBA00022729"/>
    </source>
</evidence>
<protein>
    <submittedName>
        <fullName evidence="6">Invertase inhibitor-like protein</fullName>
    </submittedName>
</protein>
<organism evidence="6">
    <name type="scientific">Ipomoea batatas</name>
    <name type="common">Sweet potato</name>
    <name type="synonym">Convolvulus batatas</name>
    <dbReference type="NCBI Taxonomy" id="4120"/>
    <lineage>
        <taxon>Eukaryota</taxon>
        <taxon>Viridiplantae</taxon>
        <taxon>Streptophyta</taxon>
        <taxon>Embryophyta</taxon>
        <taxon>Tracheophyta</taxon>
        <taxon>Spermatophyta</taxon>
        <taxon>Magnoliopsida</taxon>
        <taxon>eudicotyledons</taxon>
        <taxon>Gunneridae</taxon>
        <taxon>Pentapetalae</taxon>
        <taxon>asterids</taxon>
        <taxon>lamiids</taxon>
        <taxon>Solanales</taxon>
        <taxon>Convolvulaceae</taxon>
        <taxon>Ipomoeeae</taxon>
        <taxon>Ipomoea</taxon>
    </lineage>
</organism>
<name>Q8LJU6_IPOBA</name>
<evidence type="ECO:0000259" key="5">
    <source>
        <dbReference type="SMART" id="SM00856"/>
    </source>
</evidence>
<dbReference type="InterPro" id="IPR034087">
    <property type="entry name" value="C/VIF1"/>
</dbReference>